<sequence>PPPVFSPTPSIPPLPPPFPISSSSIDHPLIPKPVTPLTLAPSPNPNLVPATAGRLPPPTIAPPRISPASRPDPLVPAILHHVAIKSSSITRHPVPVTPLRSHAASQPSACFIISIRAGPRPHLQGHQSAEGDLFAAFYIRRVRRFHQVFASYVSLGSS</sequence>
<organism evidence="2">
    <name type="scientific">Oryza punctata</name>
    <name type="common">Red rice</name>
    <dbReference type="NCBI Taxonomy" id="4537"/>
    <lineage>
        <taxon>Eukaryota</taxon>
        <taxon>Viridiplantae</taxon>
        <taxon>Streptophyta</taxon>
        <taxon>Embryophyta</taxon>
        <taxon>Tracheophyta</taxon>
        <taxon>Spermatophyta</taxon>
        <taxon>Magnoliopsida</taxon>
        <taxon>Liliopsida</taxon>
        <taxon>Poales</taxon>
        <taxon>Poaceae</taxon>
        <taxon>BOP clade</taxon>
        <taxon>Oryzoideae</taxon>
        <taxon>Oryzeae</taxon>
        <taxon>Oryzinae</taxon>
        <taxon>Oryza</taxon>
    </lineage>
</organism>
<evidence type="ECO:0000256" key="1">
    <source>
        <dbReference type="SAM" id="MobiDB-lite"/>
    </source>
</evidence>
<reference evidence="2" key="1">
    <citation type="submission" date="2015-04" db="UniProtKB">
        <authorList>
            <consortium name="EnsemblPlants"/>
        </authorList>
    </citation>
    <scope>IDENTIFICATION</scope>
</reference>
<name>A0A0E0LZE6_ORYPU</name>
<evidence type="ECO:0000313" key="2">
    <source>
        <dbReference type="EnsemblPlants" id="OPUNC09G03680.1"/>
    </source>
</evidence>
<proteinExistence type="predicted"/>
<dbReference type="Gramene" id="OPUNC09G03680.1">
    <property type="protein sequence ID" value="OPUNC09G03680.1"/>
    <property type="gene ID" value="OPUNC09G03680"/>
</dbReference>
<protein>
    <submittedName>
        <fullName evidence="2">Uncharacterized protein</fullName>
    </submittedName>
</protein>
<dbReference type="AlphaFoldDB" id="A0A0E0LZE6"/>
<dbReference type="EnsemblPlants" id="OPUNC09G03680.1">
    <property type="protein sequence ID" value="OPUNC09G03680.1"/>
    <property type="gene ID" value="OPUNC09G03680"/>
</dbReference>
<keyword evidence="3" id="KW-1185">Reference proteome</keyword>
<reference evidence="2" key="2">
    <citation type="submission" date="2018-05" db="EMBL/GenBank/DDBJ databases">
        <title>OpunRS2 (Oryza punctata Reference Sequence Version 2).</title>
        <authorList>
            <person name="Zhang J."/>
            <person name="Kudrna D."/>
            <person name="Lee S."/>
            <person name="Talag J."/>
            <person name="Welchert J."/>
            <person name="Wing R.A."/>
        </authorList>
    </citation>
    <scope>NUCLEOTIDE SEQUENCE [LARGE SCALE GENOMIC DNA]</scope>
</reference>
<dbReference type="Proteomes" id="UP000026962">
    <property type="component" value="Chromosome 9"/>
</dbReference>
<feature type="compositionally biased region" description="Pro residues" evidence="1">
    <location>
        <begin position="55"/>
        <end position="65"/>
    </location>
</feature>
<dbReference type="HOGENOM" id="CLU_1673749_0_0_1"/>
<accession>A0A0E0LZE6</accession>
<feature type="compositionally biased region" description="Pro residues" evidence="1">
    <location>
        <begin position="1"/>
        <end position="19"/>
    </location>
</feature>
<evidence type="ECO:0000313" key="3">
    <source>
        <dbReference type="Proteomes" id="UP000026962"/>
    </source>
</evidence>
<feature type="region of interest" description="Disordered" evidence="1">
    <location>
        <begin position="1"/>
        <end position="67"/>
    </location>
</feature>